<sequence>MAEMVDRALEELTGQIESRDSFKAGSRCPRRLPRLAIRVAPLQRGCRCRHLIRLQIRRLPSVTVRLIFEVLGRSILVIKTLNLTQFHSSISVHELQSSNSSQWDYSVQLFPTTKSMRNDS</sequence>
<keyword evidence="2" id="KW-1185">Reference proteome</keyword>
<evidence type="ECO:0000313" key="1">
    <source>
        <dbReference type="EMBL" id="TMS32919.1"/>
    </source>
</evidence>
<dbReference type="Proteomes" id="UP000298663">
    <property type="component" value="Chromosome X"/>
</dbReference>
<organism evidence="1 2">
    <name type="scientific">Steinernema carpocapsae</name>
    <name type="common">Entomopathogenic nematode</name>
    <dbReference type="NCBI Taxonomy" id="34508"/>
    <lineage>
        <taxon>Eukaryota</taxon>
        <taxon>Metazoa</taxon>
        <taxon>Ecdysozoa</taxon>
        <taxon>Nematoda</taxon>
        <taxon>Chromadorea</taxon>
        <taxon>Rhabditida</taxon>
        <taxon>Tylenchina</taxon>
        <taxon>Panagrolaimomorpha</taxon>
        <taxon>Strongyloidoidea</taxon>
        <taxon>Steinernematidae</taxon>
        <taxon>Steinernema</taxon>
    </lineage>
</organism>
<name>A0A4U8UK80_STECR</name>
<proteinExistence type="predicted"/>
<protein>
    <submittedName>
        <fullName evidence="1">Uncharacterized protein</fullName>
    </submittedName>
</protein>
<reference evidence="1 2" key="2">
    <citation type="journal article" date="2019" name="G3 (Bethesda)">
        <title>Hybrid Assembly of the Genome of the Entomopathogenic Nematode Steinernema carpocapsae Identifies the X-Chromosome.</title>
        <authorList>
            <person name="Serra L."/>
            <person name="Macchietto M."/>
            <person name="Macias-Munoz A."/>
            <person name="McGill C.J."/>
            <person name="Rodriguez I.M."/>
            <person name="Rodriguez B."/>
            <person name="Murad R."/>
            <person name="Mortazavi A."/>
        </authorList>
    </citation>
    <scope>NUCLEOTIDE SEQUENCE [LARGE SCALE GENOMIC DNA]</scope>
    <source>
        <strain evidence="1 2">ALL</strain>
    </source>
</reference>
<evidence type="ECO:0000313" key="2">
    <source>
        <dbReference type="Proteomes" id="UP000298663"/>
    </source>
</evidence>
<dbReference type="AlphaFoldDB" id="A0A4U8UK80"/>
<dbReference type="EMBL" id="AZBU02000001">
    <property type="protein sequence ID" value="TMS32919.1"/>
    <property type="molecule type" value="Genomic_DNA"/>
</dbReference>
<reference evidence="1 2" key="1">
    <citation type="journal article" date="2015" name="Genome Biol.">
        <title>Comparative genomics of Steinernema reveals deeply conserved gene regulatory networks.</title>
        <authorList>
            <person name="Dillman A.R."/>
            <person name="Macchietto M."/>
            <person name="Porter C.F."/>
            <person name="Rogers A."/>
            <person name="Williams B."/>
            <person name="Antoshechkin I."/>
            <person name="Lee M.M."/>
            <person name="Goodwin Z."/>
            <person name="Lu X."/>
            <person name="Lewis E.E."/>
            <person name="Goodrich-Blair H."/>
            <person name="Stock S.P."/>
            <person name="Adams B.J."/>
            <person name="Sternberg P.W."/>
            <person name="Mortazavi A."/>
        </authorList>
    </citation>
    <scope>NUCLEOTIDE SEQUENCE [LARGE SCALE GENOMIC DNA]</scope>
    <source>
        <strain evidence="1 2">ALL</strain>
    </source>
</reference>
<accession>A0A4U8UK80</accession>
<dbReference type="EMBL" id="CM016762">
    <property type="protein sequence ID" value="TMS32919.1"/>
    <property type="molecule type" value="Genomic_DNA"/>
</dbReference>
<comment type="caution">
    <text evidence="1">The sequence shown here is derived from an EMBL/GenBank/DDBJ whole genome shotgun (WGS) entry which is preliminary data.</text>
</comment>
<gene>
    <name evidence="1" type="ORF">L596_000712</name>
</gene>